<sequence length="458" mass="49373">MDATAASAGLAPGQALTAARAQVPDLVVDRADPVADTQALTRLAAWCGKYSPWTAPDGGHDAGGGAGILIDATGCAHLFGGEAAMLADIYRRITALGLSARAAMAGTPGAAWALARFGTQASTPTRIVSPGAENDALAPLPPAALRLSAAERELLHRLGLRCVGDLLAIAPAALSPRVGRGVARRLDQALGRIAEPINPCLPVPALRVRRNFAEPLTIPDDLARASASLLAKLVQRLEAEQRGVRRIELAGYRMDGTWTRLEIGTHRASRDRDHLAPLLTARADELDPGVGIETLVLAATAVEALPAQQAALPGYEAPTDDLANLLDRLGTRLGSDAISRPAPWASHLPERSVRRLGPFETTSLAWPTTAHRPLRLLTRLRPIEAATPRPGDPPTELWLNRQRLAVVRSEAPERLTSEWWRTNRQRATRDYFRIETEAGRRYWIVHAKGRWYLHGLYA</sequence>
<dbReference type="PANTHER" id="PTHR35369">
    <property type="entry name" value="BLR3025 PROTEIN-RELATED"/>
    <property type="match status" value="1"/>
</dbReference>
<dbReference type="SUPFAM" id="SSF56672">
    <property type="entry name" value="DNA/RNA polymerases"/>
    <property type="match status" value="1"/>
</dbReference>
<reference evidence="2" key="1">
    <citation type="submission" date="2017-08" db="EMBL/GenBank/DDBJ databases">
        <authorList>
            <person name="Imhoff J.F."/>
            <person name="Rahn T."/>
            <person name="Kuenzel S."/>
            <person name="Neulinger S.C."/>
        </authorList>
    </citation>
    <scope>NUCLEOTIDE SEQUENCE</scope>
    <source>
        <strain evidence="2">DSM 9154</strain>
    </source>
</reference>
<evidence type="ECO:0008006" key="4">
    <source>
        <dbReference type="Google" id="ProtNLM"/>
    </source>
</evidence>
<name>A0A934QGA1_9PROT</name>
<dbReference type="Proteomes" id="UP000778970">
    <property type="component" value="Unassembled WGS sequence"/>
</dbReference>
<dbReference type="EMBL" id="NRRE01000012">
    <property type="protein sequence ID" value="MBK1696234.1"/>
    <property type="molecule type" value="Genomic_DNA"/>
</dbReference>
<proteinExistence type="predicted"/>
<dbReference type="CDD" id="cd03468">
    <property type="entry name" value="PolY_like"/>
    <property type="match status" value="1"/>
</dbReference>
<dbReference type="GO" id="GO:0006281">
    <property type="term" value="P:DNA repair"/>
    <property type="evidence" value="ECO:0007669"/>
    <property type="project" value="TreeGrafter"/>
</dbReference>
<dbReference type="InterPro" id="IPR050356">
    <property type="entry name" value="SulA_CellDiv_inhibitor"/>
</dbReference>
<protein>
    <recommendedName>
        <fullName evidence="4">Protein ImuB</fullName>
    </recommendedName>
</protein>
<comment type="caution">
    <text evidence="2">The sequence shown here is derived from an EMBL/GenBank/DDBJ whole genome shotgun (WGS) entry which is preliminary data.</text>
</comment>
<evidence type="ECO:0000313" key="3">
    <source>
        <dbReference type="Proteomes" id="UP000778970"/>
    </source>
</evidence>
<keyword evidence="3" id="KW-1185">Reference proteome</keyword>
<evidence type="ECO:0000313" key="2">
    <source>
        <dbReference type="EMBL" id="MBK1696234.1"/>
    </source>
</evidence>
<keyword evidence="1" id="KW-0227">DNA damage</keyword>
<gene>
    <name evidence="2" type="ORF">CKO21_03135</name>
</gene>
<organism evidence="2 3">
    <name type="scientific">Rhodovibrio salinarum</name>
    <dbReference type="NCBI Taxonomy" id="1087"/>
    <lineage>
        <taxon>Bacteria</taxon>
        <taxon>Pseudomonadati</taxon>
        <taxon>Pseudomonadota</taxon>
        <taxon>Alphaproteobacteria</taxon>
        <taxon>Rhodospirillales</taxon>
        <taxon>Rhodovibrionaceae</taxon>
        <taxon>Rhodovibrio</taxon>
    </lineage>
</organism>
<dbReference type="InterPro" id="IPR043502">
    <property type="entry name" value="DNA/RNA_pol_sf"/>
</dbReference>
<reference evidence="2" key="2">
    <citation type="journal article" date="2020" name="Microorganisms">
        <title>Osmotic Adaptation and Compatible Solute Biosynthesis of Phototrophic Bacteria as Revealed from Genome Analyses.</title>
        <authorList>
            <person name="Imhoff J.F."/>
            <person name="Rahn T."/>
            <person name="Kunzel S."/>
            <person name="Keller A."/>
            <person name="Neulinger S.C."/>
        </authorList>
    </citation>
    <scope>NUCLEOTIDE SEQUENCE</scope>
    <source>
        <strain evidence="2">DSM 9154</strain>
    </source>
</reference>
<dbReference type="AlphaFoldDB" id="A0A934QGA1"/>
<dbReference type="PANTHER" id="PTHR35369:SF2">
    <property type="entry name" value="BLR3025 PROTEIN"/>
    <property type="match status" value="1"/>
</dbReference>
<evidence type="ECO:0000256" key="1">
    <source>
        <dbReference type="ARBA" id="ARBA00022763"/>
    </source>
</evidence>
<accession>A0A934QGA1</accession>
<dbReference type="RefSeq" id="WP_027289832.1">
    <property type="nucleotide sequence ID" value="NZ_NRRE01000012.1"/>
</dbReference>